<dbReference type="KEGG" id="lpv:HYN51_10210"/>
<keyword evidence="2" id="KW-1185">Reference proteome</keyword>
<sequence length="136" mass="15182">MKINRLKGLIVGIIALIFIAGCSGNRAVRDITSDINGSFTPQQIEKAIIDAGKARGWAMKKMRDGLITGKIVTRGYSTEIRIPYTSSQYSVEYVGSQNLTPDTEKVPNNYNRWATKLDQDIKTKLLEQQNLYNSAL</sequence>
<gene>
    <name evidence="1" type="ORF">HYN51_10210</name>
</gene>
<organism evidence="1 2">
    <name type="scientific">Limnobaculum parvum</name>
    <dbReference type="NCBI Taxonomy" id="2172103"/>
    <lineage>
        <taxon>Bacteria</taxon>
        <taxon>Pseudomonadati</taxon>
        <taxon>Pseudomonadota</taxon>
        <taxon>Gammaproteobacteria</taxon>
        <taxon>Enterobacterales</taxon>
        <taxon>Budviciaceae</taxon>
        <taxon>Limnobaculum</taxon>
    </lineage>
</organism>
<reference evidence="1 2" key="1">
    <citation type="journal article" date="2019" name="Int. J. Syst. Evol. Microbiol.">
        <title>Limnobaculum parvum gen. nov., sp. nov., isolated from a freshwater lake.</title>
        <authorList>
            <person name="Baek C."/>
            <person name="Shin S.K."/>
            <person name="Yi H."/>
        </authorList>
    </citation>
    <scope>NUCLEOTIDE SEQUENCE [LARGE SCALE GENOMIC DNA]</scope>
    <source>
        <strain evidence="1 2">HYN0051</strain>
    </source>
</reference>
<dbReference type="AlphaFoldDB" id="A0A2Y9TYS3"/>
<evidence type="ECO:0000313" key="1">
    <source>
        <dbReference type="EMBL" id="AWH88893.1"/>
    </source>
</evidence>
<dbReference type="Proteomes" id="UP000244908">
    <property type="component" value="Chromosome"/>
</dbReference>
<proteinExistence type="predicted"/>
<dbReference type="RefSeq" id="WP_108900949.1">
    <property type="nucleotide sequence ID" value="NZ_CP029185.2"/>
</dbReference>
<dbReference type="OrthoDB" id="9815328at2"/>
<dbReference type="PROSITE" id="PS51257">
    <property type="entry name" value="PROKAR_LIPOPROTEIN"/>
    <property type="match status" value="1"/>
</dbReference>
<protein>
    <recommendedName>
        <fullName evidence="3">Lipoprotein</fullName>
    </recommendedName>
</protein>
<evidence type="ECO:0000313" key="2">
    <source>
        <dbReference type="Proteomes" id="UP000244908"/>
    </source>
</evidence>
<dbReference type="EMBL" id="CP029185">
    <property type="protein sequence ID" value="AWH88893.1"/>
    <property type="molecule type" value="Genomic_DNA"/>
</dbReference>
<accession>A0A2Y9TYS3</accession>
<evidence type="ECO:0008006" key="3">
    <source>
        <dbReference type="Google" id="ProtNLM"/>
    </source>
</evidence>
<name>A0A2Y9TYS3_9GAMM</name>